<evidence type="ECO:0000313" key="4">
    <source>
        <dbReference type="EMBL" id="MBM7632484.1"/>
    </source>
</evidence>
<feature type="coiled-coil region" evidence="1">
    <location>
        <begin position="115"/>
        <end position="149"/>
    </location>
</feature>
<feature type="domain" description="HTH myb-type" evidence="3">
    <location>
        <begin position="1"/>
        <end position="61"/>
    </location>
</feature>
<keyword evidence="1" id="KW-0175">Coiled coil</keyword>
<sequence length="166" mass="19057">MTAIRQDAWSQEEDQLLSDLVLAHIREGKTQLQAFEEVGSRLKRTAAACGFRWNATIRKQYTKEIEAAKENRHYEQAHAEVASVADVTTKTSSTLSSMKDVIDYLQTLDESELYTKRIESELQKKQLENEALVSKLTKVERELKAVQHDYQSFISLLEKAKSHSRI</sequence>
<gene>
    <name evidence="4" type="ORF">JOD17_001578</name>
</gene>
<dbReference type="PROSITE" id="PS50090">
    <property type="entry name" value="MYB_LIKE"/>
    <property type="match status" value="1"/>
</dbReference>
<keyword evidence="5" id="KW-1185">Reference proteome</keyword>
<evidence type="ECO:0000256" key="1">
    <source>
        <dbReference type="SAM" id="Coils"/>
    </source>
</evidence>
<dbReference type="InterPro" id="IPR001005">
    <property type="entry name" value="SANT/Myb"/>
</dbReference>
<reference evidence="4 5" key="1">
    <citation type="submission" date="2021-01" db="EMBL/GenBank/DDBJ databases">
        <title>Genomic Encyclopedia of Type Strains, Phase IV (KMG-IV): sequencing the most valuable type-strain genomes for metagenomic binning, comparative biology and taxonomic classification.</title>
        <authorList>
            <person name="Goeker M."/>
        </authorList>
    </citation>
    <scope>NUCLEOTIDE SEQUENCE [LARGE SCALE GENOMIC DNA]</scope>
    <source>
        <strain evidence="4 5">DSM 25540</strain>
    </source>
</reference>
<evidence type="ECO:0000259" key="2">
    <source>
        <dbReference type="PROSITE" id="PS50090"/>
    </source>
</evidence>
<dbReference type="Gene3D" id="1.10.10.60">
    <property type="entry name" value="Homeodomain-like"/>
    <property type="match status" value="1"/>
</dbReference>
<dbReference type="NCBIfam" id="TIGR02894">
    <property type="entry name" value="DNA_bind_RsfA"/>
    <property type="match status" value="1"/>
</dbReference>
<evidence type="ECO:0000313" key="5">
    <source>
        <dbReference type="Proteomes" id="UP000741863"/>
    </source>
</evidence>
<name>A0ABS2PAR6_9BACL</name>
<dbReference type="InterPro" id="IPR017930">
    <property type="entry name" value="Myb_dom"/>
</dbReference>
<comment type="caution">
    <text evidence="4">The sequence shown here is derived from an EMBL/GenBank/DDBJ whole genome shotgun (WGS) entry which is preliminary data.</text>
</comment>
<dbReference type="EMBL" id="JAFBEC010000004">
    <property type="protein sequence ID" value="MBM7632484.1"/>
    <property type="molecule type" value="Genomic_DNA"/>
</dbReference>
<accession>A0ABS2PAR6</accession>
<dbReference type="InterPro" id="IPR014243">
    <property type="entry name" value="RsfA-like"/>
</dbReference>
<protein>
    <submittedName>
        <fullName evidence="4">RsfA family transcription factor</fullName>
    </submittedName>
</protein>
<dbReference type="PROSITE" id="PS51294">
    <property type="entry name" value="HTH_MYB"/>
    <property type="match status" value="1"/>
</dbReference>
<dbReference type="RefSeq" id="WP_204696776.1">
    <property type="nucleotide sequence ID" value="NZ_JAFBEC010000004.1"/>
</dbReference>
<organism evidence="4 5">
    <name type="scientific">Geomicrobium sediminis</name>
    <dbReference type="NCBI Taxonomy" id="1347788"/>
    <lineage>
        <taxon>Bacteria</taxon>
        <taxon>Bacillati</taxon>
        <taxon>Bacillota</taxon>
        <taxon>Bacilli</taxon>
        <taxon>Bacillales</taxon>
        <taxon>Geomicrobium</taxon>
    </lineage>
</organism>
<dbReference type="PANTHER" id="PTHR41302:SF2">
    <property type="entry name" value="PRESPORE SPECIFIC TRANSCRIPTIONAL ACTIVATOR RSFA"/>
    <property type="match status" value="1"/>
</dbReference>
<dbReference type="Pfam" id="PF13921">
    <property type="entry name" value="Myb_DNA-bind_6"/>
    <property type="match status" value="1"/>
</dbReference>
<evidence type="ECO:0000259" key="3">
    <source>
        <dbReference type="PROSITE" id="PS51294"/>
    </source>
</evidence>
<proteinExistence type="predicted"/>
<dbReference type="Proteomes" id="UP000741863">
    <property type="component" value="Unassembled WGS sequence"/>
</dbReference>
<feature type="domain" description="Myb-like" evidence="2">
    <location>
        <begin position="1"/>
        <end position="57"/>
    </location>
</feature>
<dbReference type="PANTHER" id="PTHR41302">
    <property type="entry name" value="PRESPORE-SPECIFIC TRANSCRIPTIONAL REGULATOR RSFA-RELATED"/>
    <property type="match status" value="1"/>
</dbReference>